<sequence>MTTPVPFPDGDGYASLLAELKERIRAARLKAAVAVNQELIMLYWSIGRDILGRQSAEGWGARVIQRLADDLRRDFPEMTGLSARNLNYMRALSAVDDQLRHEADAPSIGIILCKGKNEVVVEYALRDSVKPMGVAEYRVSAALPETLQAELPTVAEFARDFPLISLVQLRIEIERELRSMVDGVDTSERPLTIAASLQQLDRQGLAPPSTRRFHTSLQALNRAAHGLDIAEEAAVEAEAIASTFLAELRAIQAGDRR</sequence>
<evidence type="ECO:0000259" key="1">
    <source>
        <dbReference type="Pfam" id="PF17761"/>
    </source>
</evidence>
<dbReference type="InterPro" id="IPR053148">
    <property type="entry name" value="PD-DEXK-like_domain"/>
</dbReference>
<dbReference type="Proteomes" id="UP001210865">
    <property type="component" value="Chromosome"/>
</dbReference>
<dbReference type="PANTHER" id="PTHR30547:SF0">
    <property type="entry name" value="BLR8175 PROTEIN"/>
    <property type="match status" value="1"/>
</dbReference>
<protein>
    <submittedName>
        <fullName evidence="2">PDDEXK nuclease domain-containing protein</fullName>
    </submittedName>
</protein>
<organism evidence="2 3">
    <name type="scientific">Sphingomonas abietis</name>
    <dbReference type="NCBI Taxonomy" id="3012344"/>
    <lineage>
        <taxon>Bacteria</taxon>
        <taxon>Pseudomonadati</taxon>
        <taxon>Pseudomonadota</taxon>
        <taxon>Alphaproteobacteria</taxon>
        <taxon>Sphingomonadales</taxon>
        <taxon>Sphingomonadaceae</taxon>
        <taxon>Sphingomonas</taxon>
    </lineage>
</organism>
<keyword evidence="3" id="KW-1185">Reference proteome</keyword>
<evidence type="ECO:0000313" key="2">
    <source>
        <dbReference type="EMBL" id="WBO20921.1"/>
    </source>
</evidence>
<dbReference type="RefSeq" id="WP_270075571.1">
    <property type="nucleotide sequence ID" value="NZ_CP115174.1"/>
</dbReference>
<dbReference type="PANTHER" id="PTHR30547">
    <property type="entry name" value="UNCHARACTERIZED PROTEIN YHCG-RELATED"/>
    <property type="match status" value="1"/>
</dbReference>
<feature type="domain" description="YhcG N-terminal" evidence="1">
    <location>
        <begin position="19"/>
        <end position="93"/>
    </location>
</feature>
<reference evidence="2 3" key="1">
    <citation type="submission" date="2022-12" db="EMBL/GenBank/DDBJ databases">
        <title>Sphingomonas abieness sp. nov., an endophytic bacterium isolated from Abies koreana.</title>
        <authorList>
            <person name="Jiang L."/>
            <person name="Lee J."/>
        </authorList>
    </citation>
    <scope>NUCLEOTIDE SEQUENCE [LARGE SCALE GENOMIC DNA]</scope>
    <source>
        <strain evidence="3">PAMB 00755</strain>
    </source>
</reference>
<name>A0ABY7NHA9_9SPHN</name>
<dbReference type="InterPro" id="IPR041527">
    <property type="entry name" value="YhcG_N"/>
</dbReference>
<proteinExistence type="predicted"/>
<dbReference type="Pfam" id="PF17761">
    <property type="entry name" value="DUF1016_N"/>
    <property type="match status" value="1"/>
</dbReference>
<evidence type="ECO:0000313" key="3">
    <source>
        <dbReference type="Proteomes" id="UP001210865"/>
    </source>
</evidence>
<accession>A0ABY7NHA9</accession>
<gene>
    <name evidence="2" type="ORF">PBT88_11940</name>
</gene>
<dbReference type="EMBL" id="CP115174">
    <property type="protein sequence ID" value="WBO20921.1"/>
    <property type="molecule type" value="Genomic_DNA"/>
</dbReference>